<feature type="binding site" evidence="10">
    <location>
        <position position="229"/>
    </location>
    <ligand>
        <name>Mn(2+)</name>
        <dbReference type="ChEBI" id="CHEBI:29035"/>
        <label>1</label>
    </ligand>
</feature>
<comment type="catalytic activity">
    <reaction evidence="8 13">
        <text>L-arginine + H2O = urea + L-ornithine</text>
        <dbReference type="Rhea" id="RHEA:20569"/>
        <dbReference type="ChEBI" id="CHEBI:15377"/>
        <dbReference type="ChEBI" id="CHEBI:16199"/>
        <dbReference type="ChEBI" id="CHEBI:32682"/>
        <dbReference type="ChEBI" id="CHEBI:46911"/>
        <dbReference type="EC" id="3.5.3.1"/>
    </reaction>
</comment>
<keyword evidence="5 10" id="KW-0479">Metal-binding</keyword>
<dbReference type="GO" id="GO:0006525">
    <property type="term" value="P:arginine metabolic process"/>
    <property type="evidence" value="ECO:0007669"/>
    <property type="project" value="UniProtKB-KW"/>
</dbReference>
<sequence length="307" mass="33181">MKKCQILGVPTQSGTSERGCIMGPTAFRIAGLPEILQDLGWTVTDVGDAVPTEMPDVSHSNPAVRNLDAIIAWTKSVSERAYEMAKACDFPIFLGGDHSMSAGTVSGVARHSQDLDQPQFVLWLDAHTDLHTLHTTTSGNLHGTPVAYFTGQSGFEGFPAPAAPVDPRNMCMMGIRSVDQAEKRHVAEIGITVFDMRAIDEQGIVAPLNSFLDRVRAANGRLHVSLDVDFLDPDIAPAVGTTVCGGATFREAHLIMEILHDSGLVTSLDLAELNPFLDVRAKTALLMTDLAASLFGRRVLERKTRTY</sequence>
<dbReference type="EC" id="3.5.3.1" evidence="2 9"/>
<dbReference type="GO" id="GO:0004053">
    <property type="term" value="F:arginase activity"/>
    <property type="evidence" value="ECO:0007669"/>
    <property type="project" value="UniProtKB-UniRule"/>
</dbReference>
<evidence type="ECO:0000256" key="11">
    <source>
        <dbReference type="PROSITE-ProRule" id="PRU00742"/>
    </source>
</evidence>
<dbReference type="UniPathway" id="UPA00158">
    <property type="reaction ID" value="UER00270"/>
</dbReference>
<dbReference type="InterPro" id="IPR020855">
    <property type="entry name" value="Ureohydrolase_Mn_BS"/>
</dbReference>
<dbReference type="GO" id="GO:0005737">
    <property type="term" value="C:cytoplasm"/>
    <property type="evidence" value="ECO:0007669"/>
    <property type="project" value="TreeGrafter"/>
</dbReference>
<comment type="similarity">
    <text evidence="11 12">Belongs to the arginase family.</text>
</comment>
<dbReference type="GO" id="GO:0030145">
    <property type="term" value="F:manganese ion binding"/>
    <property type="evidence" value="ECO:0007669"/>
    <property type="project" value="TreeGrafter"/>
</dbReference>
<evidence type="ECO:0000313" key="15">
    <source>
        <dbReference type="Proteomes" id="UP000432209"/>
    </source>
</evidence>
<evidence type="ECO:0000256" key="5">
    <source>
        <dbReference type="ARBA" id="ARBA00022723"/>
    </source>
</evidence>
<evidence type="ECO:0000256" key="10">
    <source>
        <dbReference type="PIRSR" id="PIRSR036979-1"/>
    </source>
</evidence>
<evidence type="ECO:0000313" key="14">
    <source>
        <dbReference type="EMBL" id="MQR99299.1"/>
    </source>
</evidence>
<reference evidence="14 15" key="1">
    <citation type="submission" date="2019-10" db="EMBL/GenBank/DDBJ databases">
        <title>Gluconobacter aidae sp. nov., a novel species of acetic acid bacteria isolated in Thailand.</title>
        <authorList>
            <person name="Yukphan P."/>
            <person name="Charoenyingcharoen P."/>
            <person name="Malimas S."/>
            <person name="Muramatsu Y."/>
            <person name="Nakagawa Y."/>
            <person name="Tanasupawat S."/>
            <person name="Yamada Y."/>
        </authorList>
    </citation>
    <scope>NUCLEOTIDE SEQUENCE [LARGE SCALE GENOMIC DNA]</scope>
    <source>
        <strain evidence="14 15">AC10</strain>
    </source>
</reference>
<dbReference type="AlphaFoldDB" id="A0A7X1VNG7"/>
<keyword evidence="15" id="KW-1185">Reference proteome</keyword>
<feature type="binding site" evidence="10">
    <location>
        <position position="227"/>
    </location>
    <ligand>
        <name>Mn(2+)</name>
        <dbReference type="ChEBI" id="CHEBI:29035"/>
        <label>1</label>
    </ligand>
</feature>
<comment type="pathway">
    <text evidence="1">Nitrogen metabolism; urea cycle; L-ornithine and urea from L-arginine: step 1/1.</text>
</comment>
<dbReference type="PIRSF" id="PIRSF036979">
    <property type="entry name" value="Arginase"/>
    <property type="match status" value="1"/>
</dbReference>
<dbReference type="Proteomes" id="UP000432209">
    <property type="component" value="Unassembled WGS sequence"/>
</dbReference>
<comment type="caution">
    <text evidence="14">The sequence shown here is derived from an EMBL/GenBank/DDBJ whole genome shotgun (WGS) entry which is preliminary data.</text>
</comment>
<feature type="binding site" evidence="10">
    <location>
        <position position="125"/>
    </location>
    <ligand>
        <name>Mn(2+)</name>
        <dbReference type="ChEBI" id="CHEBI:29035"/>
        <label>1</label>
    </ligand>
</feature>
<evidence type="ECO:0000256" key="3">
    <source>
        <dbReference type="ARBA" id="ARBA00018123"/>
    </source>
</evidence>
<dbReference type="InterPro" id="IPR006035">
    <property type="entry name" value="Ureohydrolase"/>
</dbReference>
<dbReference type="SUPFAM" id="SSF52768">
    <property type="entry name" value="Arginase/deacetylase"/>
    <property type="match status" value="1"/>
</dbReference>
<dbReference type="InterPro" id="IPR014033">
    <property type="entry name" value="Arginase"/>
</dbReference>
<protein>
    <recommendedName>
        <fullName evidence="3 9">Arginase</fullName>
        <ecNumber evidence="2 9">3.5.3.1</ecNumber>
    </recommendedName>
</protein>
<dbReference type="Gene3D" id="3.40.800.10">
    <property type="entry name" value="Ureohydrolase domain"/>
    <property type="match status" value="1"/>
</dbReference>
<dbReference type="FunFam" id="3.40.800.10:FF:000012">
    <property type="entry name" value="Arginase"/>
    <property type="match status" value="1"/>
</dbReference>
<gene>
    <name evidence="14" type="primary">rocF</name>
    <name evidence="14" type="ORF">GFJ39_08800</name>
</gene>
<evidence type="ECO:0000256" key="4">
    <source>
        <dbReference type="ARBA" id="ARBA00022503"/>
    </source>
</evidence>
<evidence type="ECO:0000256" key="1">
    <source>
        <dbReference type="ARBA" id="ARBA00005098"/>
    </source>
</evidence>
<proteinExistence type="inferred from homology"/>
<evidence type="ECO:0000256" key="8">
    <source>
        <dbReference type="ARBA" id="ARBA00047391"/>
    </source>
</evidence>
<name>A0A7X1VNG7_9PROT</name>
<dbReference type="GO" id="GO:0000050">
    <property type="term" value="P:urea cycle"/>
    <property type="evidence" value="ECO:0007669"/>
    <property type="project" value="UniProtKB-UniPathway"/>
</dbReference>
<dbReference type="Pfam" id="PF00491">
    <property type="entry name" value="Arginase"/>
    <property type="match status" value="1"/>
</dbReference>
<keyword evidence="6 12" id="KW-0378">Hydrolase</keyword>
<dbReference type="PRINTS" id="PR00116">
    <property type="entry name" value="ARGINASE"/>
</dbReference>
<keyword evidence="4 13" id="KW-0056">Arginine metabolism</keyword>
<evidence type="ECO:0000256" key="12">
    <source>
        <dbReference type="RuleBase" id="RU003684"/>
    </source>
</evidence>
<dbReference type="CDD" id="cd09989">
    <property type="entry name" value="Arginase"/>
    <property type="match status" value="1"/>
</dbReference>
<evidence type="ECO:0000256" key="6">
    <source>
        <dbReference type="ARBA" id="ARBA00022801"/>
    </source>
</evidence>
<keyword evidence="7 10" id="KW-0464">Manganese</keyword>
<organism evidence="14 15">
    <name type="scientific">Gluconobacter aidae</name>
    <dbReference type="NCBI Taxonomy" id="2662454"/>
    <lineage>
        <taxon>Bacteria</taxon>
        <taxon>Pseudomonadati</taxon>
        <taxon>Pseudomonadota</taxon>
        <taxon>Alphaproteobacteria</taxon>
        <taxon>Acetobacterales</taxon>
        <taxon>Acetobacteraceae</taxon>
        <taxon>Gluconobacter</taxon>
    </lineage>
</organism>
<evidence type="ECO:0000256" key="2">
    <source>
        <dbReference type="ARBA" id="ARBA00012168"/>
    </source>
</evidence>
<feature type="binding site" evidence="10">
    <location>
        <position position="127"/>
    </location>
    <ligand>
        <name>Mn(2+)</name>
        <dbReference type="ChEBI" id="CHEBI:29035"/>
        <label>1</label>
    </ligand>
</feature>
<comment type="cofactor">
    <cofactor evidence="10 13">
        <name>Mn(2+)</name>
        <dbReference type="ChEBI" id="CHEBI:29035"/>
    </cofactor>
    <text evidence="10 13">Binds 2 manganese ions per subunit.</text>
</comment>
<feature type="binding site" evidence="10">
    <location>
        <position position="129"/>
    </location>
    <ligand>
        <name>Mn(2+)</name>
        <dbReference type="ChEBI" id="CHEBI:29035"/>
        <label>1</label>
    </ligand>
</feature>
<dbReference type="RefSeq" id="WP_153430976.1">
    <property type="nucleotide sequence ID" value="NZ_WIPH01000017.1"/>
</dbReference>
<feature type="binding site" evidence="10">
    <location>
        <position position="98"/>
    </location>
    <ligand>
        <name>Mn(2+)</name>
        <dbReference type="ChEBI" id="CHEBI:29035"/>
        <label>1</label>
    </ligand>
</feature>
<evidence type="ECO:0000256" key="13">
    <source>
        <dbReference type="RuleBase" id="RU361159"/>
    </source>
</evidence>
<dbReference type="NCBIfam" id="TIGR01229">
    <property type="entry name" value="rocF_arginase"/>
    <property type="match status" value="1"/>
</dbReference>
<accession>A0A7X1VNG7</accession>
<dbReference type="PROSITE" id="PS51409">
    <property type="entry name" value="ARGINASE_2"/>
    <property type="match status" value="1"/>
</dbReference>
<evidence type="ECO:0000256" key="9">
    <source>
        <dbReference type="NCBIfam" id="TIGR01229"/>
    </source>
</evidence>
<evidence type="ECO:0000256" key="7">
    <source>
        <dbReference type="ARBA" id="ARBA00023211"/>
    </source>
</evidence>
<dbReference type="PANTHER" id="PTHR43782">
    <property type="entry name" value="ARGINASE"/>
    <property type="match status" value="1"/>
</dbReference>
<dbReference type="PANTHER" id="PTHR43782:SF3">
    <property type="entry name" value="ARGINASE"/>
    <property type="match status" value="1"/>
</dbReference>
<dbReference type="EMBL" id="WIPH01000017">
    <property type="protein sequence ID" value="MQR99299.1"/>
    <property type="molecule type" value="Genomic_DNA"/>
</dbReference>
<dbReference type="PROSITE" id="PS01053">
    <property type="entry name" value="ARGINASE_1"/>
    <property type="match status" value="1"/>
</dbReference>
<dbReference type="InterPro" id="IPR023696">
    <property type="entry name" value="Ureohydrolase_dom_sf"/>
</dbReference>